<feature type="region of interest" description="Disordered" evidence="7">
    <location>
        <begin position="868"/>
        <end position="897"/>
    </location>
</feature>
<feature type="domain" description="Helicase C-terminal" evidence="9">
    <location>
        <begin position="509"/>
        <end position="701"/>
    </location>
</feature>
<dbReference type="InterPro" id="IPR014001">
    <property type="entry name" value="Helicase_ATP-bd"/>
</dbReference>
<feature type="region of interest" description="Disordered" evidence="7">
    <location>
        <begin position="1"/>
        <end position="71"/>
    </location>
</feature>
<comment type="caution">
    <text evidence="10">The sequence shown here is derived from an EMBL/GenBank/DDBJ whole genome shotgun (WGS) entry which is preliminary data.</text>
</comment>
<dbReference type="Pfam" id="PF00271">
    <property type="entry name" value="Helicase_C"/>
    <property type="match status" value="1"/>
</dbReference>
<keyword evidence="5 6" id="KW-0694">RNA-binding</keyword>
<dbReference type="CDD" id="cd18787">
    <property type="entry name" value="SF2_C_DEAD"/>
    <property type="match status" value="1"/>
</dbReference>
<dbReference type="SMART" id="SM01178">
    <property type="entry name" value="DUF4217"/>
    <property type="match status" value="1"/>
</dbReference>
<dbReference type="Pfam" id="PF13959">
    <property type="entry name" value="CTE_SPB4"/>
    <property type="match status" value="1"/>
</dbReference>
<organism evidence="10 11">
    <name type="scientific">Cyclotella atomus</name>
    <dbReference type="NCBI Taxonomy" id="382360"/>
    <lineage>
        <taxon>Eukaryota</taxon>
        <taxon>Sar</taxon>
        <taxon>Stramenopiles</taxon>
        <taxon>Ochrophyta</taxon>
        <taxon>Bacillariophyta</taxon>
        <taxon>Coscinodiscophyceae</taxon>
        <taxon>Thalassiosirophycidae</taxon>
        <taxon>Stephanodiscales</taxon>
        <taxon>Stephanodiscaceae</taxon>
        <taxon>Cyclotella</taxon>
    </lineage>
</organism>
<dbReference type="GO" id="GO:0003724">
    <property type="term" value="F:RNA helicase activity"/>
    <property type="evidence" value="ECO:0007669"/>
    <property type="project" value="UniProtKB-EC"/>
</dbReference>
<keyword evidence="3 6" id="KW-0347">Helicase</keyword>
<dbReference type="GO" id="GO:0016787">
    <property type="term" value="F:hydrolase activity"/>
    <property type="evidence" value="ECO:0007669"/>
    <property type="project" value="UniProtKB-KW"/>
</dbReference>
<dbReference type="InterPro" id="IPR000629">
    <property type="entry name" value="RNA-helicase_DEAD-box_CS"/>
</dbReference>
<dbReference type="InterPro" id="IPR025313">
    <property type="entry name" value="SPB4-like_CTE"/>
</dbReference>
<keyword evidence="2 6" id="KW-0378">Hydrolase</keyword>
<evidence type="ECO:0000259" key="8">
    <source>
        <dbReference type="PROSITE" id="PS51192"/>
    </source>
</evidence>
<evidence type="ECO:0000256" key="2">
    <source>
        <dbReference type="ARBA" id="ARBA00022801"/>
    </source>
</evidence>
<dbReference type="InterPro" id="IPR001650">
    <property type="entry name" value="Helicase_C-like"/>
</dbReference>
<evidence type="ECO:0000256" key="6">
    <source>
        <dbReference type="RuleBase" id="RU365068"/>
    </source>
</evidence>
<dbReference type="GO" id="GO:0003723">
    <property type="term" value="F:RNA binding"/>
    <property type="evidence" value="ECO:0007669"/>
    <property type="project" value="UniProtKB-UniRule"/>
</dbReference>
<feature type="compositionally biased region" description="Basic and acidic residues" evidence="7">
    <location>
        <begin position="40"/>
        <end position="67"/>
    </location>
</feature>
<name>A0ABD3PXS2_9STRA</name>
<protein>
    <recommendedName>
        <fullName evidence="6">ATP-dependent RNA helicase</fullName>
        <ecNumber evidence="6">3.6.4.13</ecNumber>
    </recommendedName>
</protein>
<dbReference type="GO" id="GO:0005524">
    <property type="term" value="F:ATP binding"/>
    <property type="evidence" value="ECO:0007669"/>
    <property type="project" value="UniProtKB-UniRule"/>
</dbReference>
<evidence type="ECO:0000259" key="9">
    <source>
        <dbReference type="PROSITE" id="PS51194"/>
    </source>
</evidence>
<dbReference type="Proteomes" id="UP001530400">
    <property type="component" value="Unassembled WGS sequence"/>
</dbReference>
<evidence type="ECO:0000256" key="7">
    <source>
        <dbReference type="SAM" id="MobiDB-lite"/>
    </source>
</evidence>
<evidence type="ECO:0000256" key="1">
    <source>
        <dbReference type="ARBA" id="ARBA00022741"/>
    </source>
</evidence>
<dbReference type="InterPro" id="IPR011545">
    <property type="entry name" value="DEAD/DEAH_box_helicase_dom"/>
</dbReference>
<reference evidence="10 11" key="1">
    <citation type="submission" date="2024-10" db="EMBL/GenBank/DDBJ databases">
        <title>Updated reference genomes for cyclostephanoid diatoms.</title>
        <authorList>
            <person name="Roberts W.R."/>
            <person name="Alverson A.J."/>
        </authorList>
    </citation>
    <scope>NUCLEOTIDE SEQUENCE [LARGE SCALE GENOMIC DNA]</scope>
    <source>
        <strain evidence="10 11">AJA010-31</strain>
    </source>
</reference>
<evidence type="ECO:0000256" key="3">
    <source>
        <dbReference type="ARBA" id="ARBA00022806"/>
    </source>
</evidence>
<comment type="function">
    <text evidence="6">RNA helicase.</text>
</comment>
<evidence type="ECO:0000313" key="11">
    <source>
        <dbReference type="Proteomes" id="UP001530400"/>
    </source>
</evidence>
<comment type="catalytic activity">
    <reaction evidence="6">
        <text>ATP + H2O = ADP + phosphate + H(+)</text>
        <dbReference type="Rhea" id="RHEA:13065"/>
        <dbReference type="ChEBI" id="CHEBI:15377"/>
        <dbReference type="ChEBI" id="CHEBI:15378"/>
        <dbReference type="ChEBI" id="CHEBI:30616"/>
        <dbReference type="ChEBI" id="CHEBI:43474"/>
        <dbReference type="ChEBI" id="CHEBI:456216"/>
        <dbReference type="EC" id="3.6.4.13"/>
    </reaction>
</comment>
<evidence type="ECO:0000313" key="10">
    <source>
        <dbReference type="EMBL" id="KAL3792359.1"/>
    </source>
</evidence>
<evidence type="ECO:0000256" key="5">
    <source>
        <dbReference type="ARBA" id="ARBA00022884"/>
    </source>
</evidence>
<dbReference type="Gene3D" id="3.40.50.300">
    <property type="entry name" value="P-loop containing nucleotide triphosphate hydrolases"/>
    <property type="match status" value="2"/>
</dbReference>
<keyword evidence="4 6" id="KW-0067">ATP-binding</keyword>
<dbReference type="PROSITE" id="PS51194">
    <property type="entry name" value="HELICASE_CTER"/>
    <property type="match status" value="1"/>
</dbReference>
<accession>A0ABD3PXS2</accession>
<keyword evidence="1 6" id="KW-0547">Nucleotide-binding</keyword>
<dbReference type="PANTHER" id="PTHR24031">
    <property type="entry name" value="RNA HELICASE"/>
    <property type="match status" value="1"/>
</dbReference>
<dbReference type="AlphaFoldDB" id="A0ABD3PXS2"/>
<evidence type="ECO:0000256" key="4">
    <source>
        <dbReference type="ARBA" id="ARBA00022840"/>
    </source>
</evidence>
<comment type="similarity">
    <text evidence="6">Belongs to the DEAD box helicase family.</text>
</comment>
<dbReference type="PROSITE" id="PS00039">
    <property type="entry name" value="DEAD_ATP_HELICASE"/>
    <property type="match status" value="1"/>
</dbReference>
<dbReference type="Pfam" id="PF00270">
    <property type="entry name" value="DEAD"/>
    <property type="match status" value="1"/>
</dbReference>
<dbReference type="SUPFAM" id="SSF52540">
    <property type="entry name" value="P-loop containing nucleoside triphosphate hydrolases"/>
    <property type="match status" value="2"/>
</dbReference>
<proteinExistence type="inferred from homology"/>
<gene>
    <name evidence="10" type="ORF">ACHAWO_000909</name>
</gene>
<dbReference type="EMBL" id="JALLPJ020000431">
    <property type="protein sequence ID" value="KAL3792359.1"/>
    <property type="molecule type" value="Genomic_DNA"/>
</dbReference>
<dbReference type="PROSITE" id="PS51192">
    <property type="entry name" value="HELICASE_ATP_BIND_1"/>
    <property type="match status" value="1"/>
</dbReference>
<dbReference type="InterPro" id="IPR027417">
    <property type="entry name" value="P-loop_NTPase"/>
</dbReference>
<sequence>MAAAPEDADLSLNLVFESAPAPPRKAASAPSKKRKNKYDRRREKGRLAKLANEDKIVEPKKEHDANPTHRGSSALVISKENACTDAADDDDNIHRTEMAYDRVKAESQNGTLGNINDKKYINSFSDMKSGGDATNNATITDPSLEKAAVISSAAAAIQTTSSRRTRVQQTLSEEEERARYLSEFHARPRDLDRNEKASKEIKASFASDHIFDNEDIDIEVGNDMDENNLDNDKISNSPFRKLGLDPSICRALTNPEGYFKLNQPTIVQSRAIKALLPSTKGKCDGDNLFIQSETGSGKTLAYLLPILQHLAVDLKTNAHKRVDRQIGGTRAILLMPTRELSTQTYNVAIHLCSKSFPWIVPGCLSGGEKRKSEKARLRKGITILIATPGRLLDHLSKTESLMVALKGKLEWLVLDEADRLLDAGLGGQVEQVVQHLRSNQPRAGAKRDGVTWRSILVSATVTSAIEGLAKTTMGGEDWKWARGHNERTRLHDKSSHEAEDKLLHSAPRQLAQLYMVVCAKLRLASLIAFLASRASNNERTVVFMSTCDGVDYHHALFNSMPSVFTNDDDEDNGGGLFGKSCPCYKLHGDIPQAQRLDIINQFSGGKSCHKQKSAILLATDVAARGLNLPALDWIVQYDPPCETNDYIHRAGRSARAGKSGHSLLFLLPSERQYVEVLQLRGLKEITALSLSATLTSAADLCPSLSQEGDNARSSGKTFSDRKGEAFTLAIQNRLEQCVIQDDVDYKAGIEKKVKDAKQRRKLKKDAAGPLLVSARKAFSAFVRAYPAKEKAVKHIFNARGLHLGHIARSLALREAPKMVSKVNSGASVLNDEGIGKRKSKLAFEERQNSTHENDDDRRILSLVEKEFDEEPVTKKRKKDPSMKVTSSGKDAQKKMMEQAMRLQKQGMEFM</sequence>
<comment type="domain">
    <text evidence="6">The Q motif is unique to and characteristic of the DEAD box family of RNA helicases and controls ATP binding and hydrolysis.</text>
</comment>
<feature type="domain" description="Helicase ATP-binding" evidence="8">
    <location>
        <begin position="279"/>
        <end position="479"/>
    </location>
</feature>
<keyword evidence="11" id="KW-1185">Reference proteome</keyword>
<dbReference type="SMART" id="SM00490">
    <property type="entry name" value="HELICc"/>
    <property type="match status" value="1"/>
</dbReference>
<dbReference type="SMART" id="SM00487">
    <property type="entry name" value="DEXDc"/>
    <property type="match status" value="1"/>
</dbReference>
<dbReference type="EC" id="3.6.4.13" evidence="6"/>